<dbReference type="CDD" id="cd04184">
    <property type="entry name" value="GT2_RfbC_Mx_like"/>
    <property type="match status" value="2"/>
</dbReference>
<feature type="domain" description="Glycosyltransferase 2-like" evidence="1">
    <location>
        <begin position="1106"/>
        <end position="1228"/>
    </location>
</feature>
<dbReference type="PANTHER" id="PTHR43685:SF2">
    <property type="entry name" value="GLYCOSYLTRANSFERASE 2-LIKE DOMAIN-CONTAINING PROTEIN"/>
    <property type="match status" value="1"/>
</dbReference>
<sequence length="1382" mass="156018">MYVILDNYSYRAEVESCATDFRTEADGARTEEWVLRGWSLDLVRKQALEIVLPEGTNGTITPLPRQDVARQFDFDDENGIGFELHVPKTDTTFDIIFRESAGDVTQTLDLTAISDSFERQKKEDAERRLIRIAAQLLTAEGWRKAAQKINDRIHPPVDYYSQWIKDNERGTAAQAAAEQRDFTVKPLVSIVVPVYNVEERWLRRFVESVQQQWYSNWELCIADDHSSAAHVRPVLEELAAADKRIKVTFRTENGRISEATNSAIALATGDLIGFMDNDDELAPQALHEIVKELNRHPETDFFYTDEDKISEEGQRFDPFFKPDWSPHLLLGHNYITHFTVVSHELLDKVGPLRSEFNGSQDYDFVLRATEQARRVAHIPQMLYHWRTIATSVAGNPRSKMYAYEAGRRALEAAYERRGITAKVTMLDNLGTYKSDFAHADSPRVGIIMAGYSADGAERVKRTTDYPQCDFINASTTDVTAYLKQSNAEYVVFLNGIQPDNGSWLKEMLNFFADPTIGVVTGKVVTPQQRIVNVGVTLRALRSGDPFEARGDLDTGIGYYFRTVLPRDVFSATEDCLATRAADFLELGGFDRSLAGGLRGIDYCVRLRAANGRTALFDPYALFRDSHKQPLDIAQHDIRDYCSAHKQLADPFAAAYYPPSKHDDENAAPASGITYSIDELTREHGDGEDTLTVRGWAADLNSNDEVGVAVRVNGKDIDADIIRSVRFDVSHMLMIPEKTQVGFDITCTVKPGDKPELALDASADSKTIPLDDSVKVAQVKKRSPIYKLARAAFRAARDRKAILQLVRDRYIRPQQERKAYLDHIAATENYDETAVRADINGFTHKPLLSIVVPVYNVEPQWLKRCVESVQQQYYTNWELCLADDCSTDQRVRPLLKQLAEADPRIKVTFREKNGHISRATNSALEIATGDYVVLMDNDDELPPFALYEVAKCVNEHPDVDLIYSDEDKIDDHGHRSDPTYKPDWSPDLLMSTNYISHLGVYRRSIVEEIGGFRPGYEGAQDYDLVLRFTEKTDKTRIRHIAKVLYHWRMLATSTASDPHSKNYAFVAGRKALESALERRGIAGKVVTSELNGIYDVDYDIAEPALVSVIIPTKNGYDNIERCVTSILDKTTYPNYEIVIADNGSTNPKMFDLYEQLKRRAGEAHPIRVESIDIPFNFSRINNLAAKKANGKYLLFLNDDTKVIAPDWMSVMVSLCQFDRVGMVGAKLSYPNNRIQHAGVVLGLGGVAGHVLVGTPRNWIGRYGRLMENANYYAVTAACCMIKADDFWAVNGFDESFDVAYNDVDLCIRVHDLLGKDNVLAHQAELYHFESVTRGYDVKDQKKAERLERESQKMRDKYAAIIDNDPYYNPNLTRVGGDMGIRKA</sequence>
<accession>A0A086ZN02</accession>
<feature type="domain" description="Glycosyltransferase 2-like" evidence="1">
    <location>
        <begin position="189"/>
        <end position="308"/>
    </location>
</feature>
<protein>
    <submittedName>
        <fullName evidence="2">Glycosyltransferase, group 2 family protein</fullName>
        <ecNumber evidence="2">2.4.1.175</ecNumber>
        <ecNumber evidence="2">2.4.1.226</ecNumber>
    </submittedName>
</protein>
<dbReference type="Proteomes" id="UP000029108">
    <property type="component" value="Unassembled WGS sequence"/>
</dbReference>
<evidence type="ECO:0000259" key="1">
    <source>
        <dbReference type="Pfam" id="PF00535"/>
    </source>
</evidence>
<dbReference type="Gene3D" id="3.90.550.10">
    <property type="entry name" value="Spore Coat Polysaccharide Biosynthesis Protein SpsA, Chain A"/>
    <property type="match status" value="4"/>
</dbReference>
<dbReference type="InterPro" id="IPR050834">
    <property type="entry name" value="Glycosyltransf_2"/>
</dbReference>
<dbReference type="OrthoDB" id="9788101at2"/>
<reference evidence="2 3" key="1">
    <citation type="submission" date="2014-03" db="EMBL/GenBank/DDBJ databases">
        <title>Genomics of Bifidobacteria.</title>
        <authorList>
            <person name="Ventura M."/>
            <person name="Milani C."/>
            <person name="Lugli G.A."/>
        </authorList>
    </citation>
    <scope>NUCLEOTIDE SEQUENCE [LARGE SCALE GENOMIC DNA]</scope>
    <source>
        <strain evidence="2 3">DSM 23969</strain>
    </source>
</reference>
<dbReference type="InterPro" id="IPR001173">
    <property type="entry name" value="Glyco_trans_2-like"/>
</dbReference>
<keyword evidence="2" id="KW-0808">Transferase</keyword>
<gene>
    <name evidence="2" type="ORF">BBIA_0034</name>
</gene>
<evidence type="ECO:0000313" key="2">
    <source>
        <dbReference type="EMBL" id="KFI47902.1"/>
    </source>
</evidence>
<dbReference type="EMBL" id="JGYN01000030">
    <property type="protein sequence ID" value="KFI47902.1"/>
    <property type="molecule type" value="Genomic_DNA"/>
</dbReference>
<keyword evidence="2" id="KW-0328">Glycosyltransferase</keyword>
<dbReference type="GO" id="GO:0050510">
    <property type="term" value="F:N-acetylgalactosaminyl-proteoglycan 3-beta-glucuronosyltransferase activity"/>
    <property type="evidence" value="ECO:0007669"/>
    <property type="project" value="UniProtKB-EC"/>
</dbReference>
<dbReference type="STRING" id="1437608.GCA_000771645_00746"/>
<dbReference type="EC" id="2.4.1.226" evidence="2"/>
<dbReference type="PANTHER" id="PTHR43685">
    <property type="entry name" value="GLYCOSYLTRANSFERASE"/>
    <property type="match status" value="1"/>
</dbReference>
<evidence type="ECO:0000313" key="3">
    <source>
        <dbReference type="Proteomes" id="UP000029108"/>
    </source>
</evidence>
<dbReference type="EC" id="2.4.1.175" evidence="2"/>
<dbReference type="CDD" id="cd04186">
    <property type="entry name" value="GT_2_like_c"/>
    <property type="match status" value="1"/>
</dbReference>
<dbReference type="GO" id="GO:0047238">
    <property type="term" value="F:glucuronosyl-N-acetylgalactosaminyl-proteoglycan 4-beta-N-acetylgalactosaminyltransferase activity"/>
    <property type="evidence" value="ECO:0007669"/>
    <property type="project" value="UniProtKB-EC"/>
</dbReference>
<dbReference type="eggNOG" id="COG1216">
    <property type="taxonomic scope" value="Bacteria"/>
</dbReference>
<feature type="domain" description="Glycosyltransferase 2-like" evidence="1">
    <location>
        <begin position="848"/>
        <end position="1008"/>
    </location>
</feature>
<dbReference type="eggNOG" id="COG1215">
    <property type="taxonomic scope" value="Bacteria"/>
</dbReference>
<organism evidence="2 3">
    <name type="scientific">Bifidobacterium biavatii DSM 23969</name>
    <dbReference type="NCBI Taxonomy" id="1437608"/>
    <lineage>
        <taxon>Bacteria</taxon>
        <taxon>Bacillati</taxon>
        <taxon>Actinomycetota</taxon>
        <taxon>Actinomycetes</taxon>
        <taxon>Bifidobacteriales</taxon>
        <taxon>Bifidobacteriaceae</taxon>
        <taxon>Bifidobacterium</taxon>
    </lineage>
</organism>
<comment type="caution">
    <text evidence="2">The sequence shown here is derived from an EMBL/GenBank/DDBJ whole genome shotgun (WGS) entry which is preliminary data.</text>
</comment>
<proteinExistence type="predicted"/>
<dbReference type="RefSeq" id="WP_081892246.1">
    <property type="nucleotide sequence ID" value="NZ_JDUU01000016.1"/>
</dbReference>
<name>A0A086ZN02_9BIFI</name>
<dbReference type="Pfam" id="PF00535">
    <property type="entry name" value="Glycos_transf_2"/>
    <property type="match status" value="3"/>
</dbReference>
<dbReference type="InterPro" id="IPR029044">
    <property type="entry name" value="Nucleotide-diphossugar_trans"/>
</dbReference>
<dbReference type="SUPFAM" id="SSF53448">
    <property type="entry name" value="Nucleotide-diphospho-sugar transferases"/>
    <property type="match status" value="4"/>
</dbReference>
<keyword evidence="3" id="KW-1185">Reference proteome</keyword>